<evidence type="ECO:0000313" key="4">
    <source>
        <dbReference type="EMBL" id="ASD64240.1"/>
    </source>
</evidence>
<dbReference type="EMBL" id="CP020946">
    <property type="protein sequence ID" value="ASD64240.1"/>
    <property type="molecule type" value="Genomic_DNA"/>
</dbReference>
<evidence type="ECO:0000256" key="2">
    <source>
        <dbReference type="ARBA" id="ARBA00023002"/>
    </source>
</evidence>
<dbReference type="InterPro" id="IPR036291">
    <property type="entry name" value="NAD(P)-bd_dom_sf"/>
</dbReference>
<dbReference type="PANTHER" id="PTHR44169:SF6">
    <property type="entry name" value="NADPH-DEPENDENT 1-ACYLDIHYDROXYACETONE PHOSPHATE REDUCTASE"/>
    <property type="match status" value="1"/>
</dbReference>
<dbReference type="PROSITE" id="PS00061">
    <property type="entry name" value="ADH_SHORT"/>
    <property type="match status" value="1"/>
</dbReference>
<dbReference type="PRINTS" id="PR00080">
    <property type="entry name" value="SDRFAMILY"/>
</dbReference>
<comment type="similarity">
    <text evidence="1 3">Belongs to the short-chain dehydrogenases/reductases (SDR) family.</text>
</comment>
<evidence type="ECO:0000313" key="5">
    <source>
        <dbReference type="Proteomes" id="UP000197003"/>
    </source>
</evidence>
<gene>
    <name evidence="4" type="ORF">B9G79_12010</name>
</gene>
<evidence type="ECO:0000256" key="1">
    <source>
        <dbReference type="ARBA" id="ARBA00006484"/>
    </source>
</evidence>
<dbReference type="NCBIfam" id="NF006118">
    <property type="entry name" value="PRK08264.1-4"/>
    <property type="match status" value="1"/>
</dbReference>
<dbReference type="RefSeq" id="WP_088565719.1">
    <property type="nucleotide sequence ID" value="NZ_CP020946.1"/>
</dbReference>
<evidence type="ECO:0000256" key="3">
    <source>
        <dbReference type="RuleBase" id="RU000363"/>
    </source>
</evidence>
<dbReference type="OrthoDB" id="7593130at2"/>
<dbReference type="Pfam" id="PF00106">
    <property type="entry name" value="adh_short"/>
    <property type="match status" value="1"/>
</dbReference>
<keyword evidence="2" id="KW-0560">Oxidoreductase</keyword>
<reference evidence="4 5" key="1">
    <citation type="submission" date="2017-04" db="EMBL/GenBank/DDBJ databases">
        <title>Whole genome sequence of Bdellovibrio bacteriovorus strain SSB218315.</title>
        <authorList>
            <person name="Oyedara O."/>
            <person name="Rodriguez-Perez M.A."/>
        </authorList>
    </citation>
    <scope>NUCLEOTIDE SEQUENCE [LARGE SCALE GENOMIC DNA]</scope>
    <source>
        <strain evidence="4 5">SSB218315</strain>
    </source>
</reference>
<name>A0A1Z3N9U2_BDEBC</name>
<evidence type="ECO:0008006" key="6">
    <source>
        <dbReference type="Google" id="ProtNLM"/>
    </source>
</evidence>
<sequence length="245" mass="26767">MDFKGKNVFITGANRGIGAALVKACLRRGVAKVYAAARDKNKLPINEDPRVVPVQLDITNFEQISEAVSSAADVQILINNAGTLHAGSFLEGNRDGFIQDMQVNYFSTMDVMRAFVPVLKRNSDGRIVNIVSIAKFVNFPFIAGYSASKAALYSMTQAARIELSPYGIAVHAVNPGAIDTDMNKGAEMDMTSPADVADSILAHVEREVLDIVPDKIGQEMFKVWQESPVKLENLAKDMYFKKPVP</sequence>
<dbReference type="PRINTS" id="PR00081">
    <property type="entry name" value="GDHRDH"/>
</dbReference>
<dbReference type="InterPro" id="IPR002347">
    <property type="entry name" value="SDR_fam"/>
</dbReference>
<dbReference type="Gene3D" id="3.40.50.720">
    <property type="entry name" value="NAD(P)-binding Rossmann-like Domain"/>
    <property type="match status" value="1"/>
</dbReference>
<protein>
    <recommendedName>
        <fullName evidence="6">Short-chain dehydrogenase</fullName>
    </recommendedName>
</protein>
<dbReference type="PANTHER" id="PTHR44169">
    <property type="entry name" value="NADPH-DEPENDENT 1-ACYLDIHYDROXYACETONE PHOSPHATE REDUCTASE"/>
    <property type="match status" value="1"/>
</dbReference>
<accession>A0A1Z3N9U2</accession>
<organism evidence="4 5">
    <name type="scientific">Bdellovibrio bacteriovorus</name>
    <dbReference type="NCBI Taxonomy" id="959"/>
    <lineage>
        <taxon>Bacteria</taxon>
        <taxon>Pseudomonadati</taxon>
        <taxon>Bdellovibrionota</taxon>
        <taxon>Bdellovibrionia</taxon>
        <taxon>Bdellovibrionales</taxon>
        <taxon>Pseudobdellovibrionaceae</taxon>
        <taxon>Bdellovibrio</taxon>
    </lineage>
</organism>
<dbReference type="SUPFAM" id="SSF51735">
    <property type="entry name" value="NAD(P)-binding Rossmann-fold domains"/>
    <property type="match status" value="1"/>
</dbReference>
<dbReference type="GO" id="GO:0016491">
    <property type="term" value="F:oxidoreductase activity"/>
    <property type="evidence" value="ECO:0007669"/>
    <property type="project" value="UniProtKB-KW"/>
</dbReference>
<proteinExistence type="inferred from homology"/>
<dbReference type="Proteomes" id="UP000197003">
    <property type="component" value="Chromosome"/>
</dbReference>
<dbReference type="InterPro" id="IPR020904">
    <property type="entry name" value="Sc_DH/Rdtase_CS"/>
</dbReference>
<dbReference type="AlphaFoldDB" id="A0A1Z3N9U2"/>